<dbReference type="RefSeq" id="WP_235176708.1">
    <property type="nucleotide sequence ID" value="NZ_JAKFFV010000002.1"/>
</dbReference>
<keyword evidence="4" id="KW-0472">Membrane</keyword>
<feature type="domain" description="SusD-like N-terminal" evidence="7">
    <location>
        <begin position="28"/>
        <end position="213"/>
    </location>
</feature>
<evidence type="ECO:0000256" key="2">
    <source>
        <dbReference type="ARBA" id="ARBA00006275"/>
    </source>
</evidence>
<dbReference type="GO" id="GO:0009279">
    <property type="term" value="C:cell outer membrane"/>
    <property type="evidence" value="ECO:0007669"/>
    <property type="project" value="UniProtKB-SubCell"/>
</dbReference>
<organism evidence="8 9">
    <name type="scientific">Dyadobacter chenhuakuii</name>
    <dbReference type="NCBI Taxonomy" id="2909339"/>
    <lineage>
        <taxon>Bacteria</taxon>
        <taxon>Pseudomonadati</taxon>
        <taxon>Bacteroidota</taxon>
        <taxon>Cytophagia</taxon>
        <taxon>Cytophagales</taxon>
        <taxon>Spirosomataceae</taxon>
        <taxon>Dyadobacter</taxon>
    </lineage>
</organism>
<comment type="subcellular location">
    <subcellularLocation>
        <location evidence="1">Cell outer membrane</location>
    </subcellularLocation>
</comment>
<feature type="domain" description="RagB/SusD" evidence="6">
    <location>
        <begin position="271"/>
        <end position="549"/>
    </location>
</feature>
<gene>
    <name evidence="8" type="ORF">L0661_02830</name>
</gene>
<dbReference type="AlphaFoldDB" id="A0A9X1Q994"/>
<dbReference type="Proteomes" id="UP001139411">
    <property type="component" value="Unassembled WGS sequence"/>
</dbReference>
<dbReference type="Pfam" id="PF07980">
    <property type="entry name" value="SusD_RagB"/>
    <property type="match status" value="1"/>
</dbReference>
<dbReference type="SUPFAM" id="SSF48452">
    <property type="entry name" value="TPR-like"/>
    <property type="match status" value="1"/>
</dbReference>
<proteinExistence type="inferred from homology"/>
<keyword evidence="5" id="KW-0998">Cell outer membrane</keyword>
<protein>
    <submittedName>
        <fullName evidence="8">RagB/SusD family nutrient uptake outer membrane protein</fullName>
    </submittedName>
</protein>
<comment type="similarity">
    <text evidence="2">Belongs to the SusD family.</text>
</comment>
<reference evidence="8" key="1">
    <citation type="submission" date="2022-01" db="EMBL/GenBank/DDBJ databases">
        <title>Novel species in genus Dyadobacter.</title>
        <authorList>
            <person name="Ma C."/>
        </authorList>
    </citation>
    <scope>NUCLEOTIDE SEQUENCE</scope>
    <source>
        <strain evidence="8">CY357</strain>
    </source>
</reference>
<keyword evidence="3" id="KW-0732">Signal</keyword>
<comment type="caution">
    <text evidence="8">The sequence shown here is derived from an EMBL/GenBank/DDBJ whole genome shotgun (WGS) entry which is preliminary data.</text>
</comment>
<dbReference type="InterPro" id="IPR012944">
    <property type="entry name" value="SusD_RagB_dom"/>
</dbReference>
<dbReference type="Pfam" id="PF14322">
    <property type="entry name" value="SusD-like_3"/>
    <property type="match status" value="1"/>
</dbReference>
<dbReference type="EMBL" id="JAKFFV010000002">
    <property type="protein sequence ID" value="MCF2497225.1"/>
    <property type="molecule type" value="Genomic_DNA"/>
</dbReference>
<evidence type="ECO:0000259" key="6">
    <source>
        <dbReference type="Pfam" id="PF07980"/>
    </source>
</evidence>
<dbReference type="Gene3D" id="1.25.40.390">
    <property type="match status" value="1"/>
</dbReference>
<name>A0A9X1Q994_9BACT</name>
<evidence type="ECO:0000256" key="3">
    <source>
        <dbReference type="ARBA" id="ARBA00022729"/>
    </source>
</evidence>
<evidence type="ECO:0000256" key="5">
    <source>
        <dbReference type="ARBA" id="ARBA00023237"/>
    </source>
</evidence>
<dbReference type="InterPro" id="IPR011990">
    <property type="entry name" value="TPR-like_helical_dom_sf"/>
</dbReference>
<evidence type="ECO:0000256" key="1">
    <source>
        <dbReference type="ARBA" id="ARBA00004442"/>
    </source>
</evidence>
<accession>A0A9X1Q994</accession>
<evidence type="ECO:0000259" key="7">
    <source>
        <dbReference type="Pfam" id="PF14322"/>
    </source>
</evidence>
<evidence type="ECO:0000313" key="8">
    <source>
        <dbReference type="EMBL" id="MCF2497225.1"/>
    </source>
</evidence>
<sequence>MINIEIIRNYSGKCLLICLFLTQLSCSKFLEVESREQVSDATLWQTTGNADLFLNNVYSGLPGPFNTYDPGENFTDNAMNGVNGTASRTLYANSVYTPSNTPNVWNLYNSIRAANLFISKATASPLADDWKKLRLAEARFVRAYYYMLLWTNHGGVPIITDVLNQSEQDDEIFRARNTAEETYQFIVSECAAIANDLPLTAEAGRASKGAALTLQGFCELYQASALYNPSNDKAKWLQAAKTNKQVIDLAAYTLFPNYETMLLEANNNNSEVIFAKQYLGGTSLGAGKEGLYGPWIVGGIQFAYGGVNPTQELVDEYAMANGLPISDPASGYDPQKPYTNREKRFYQSVIYDGALWLDKEMVMKQGVGSRNATDLSNTNEATNTGYYLKKGLDPKYAVNGDHKLSSANFVIFRFAEVLLSYAEAQNEAIGPDVSVYEAINAVRKRAELPALKAGLTQAQMRTAIHRERRVELAFEEKRWYDLMRLKLAEKNLNGTVHAMVIEQTGGKWVYKVVPAPEGARAFFANKNYVFPIPQNAIDRNSKLTQNPNY</sequence>
<evidence type="ECO:0000256" key="4">
    <source>
        <dbReference type="ARBA" id="ARBA00023136"/>
    </source>
</evidence>
<dbReference type="InterPro" id="IPR033985">
    <property type="entry name" value="SusD-like_N"/>
</dbReference>
<evidence type="ECO:0000313" key="9">
    <source>
        <dbReference type="Proteomes" id="UP001139411"/>
    </source>
</evidence>